<comment type="caution">
    <text evidence="1">The sequence shown here is derived from an EMBL/GenBank/DDBJ whole genome shotgun (WGS) entry which is preliminary data.</text>
</comment>
<protein>
    <submittedName>
        <fullName evidence="1">Uncharacterized protein</fullName>
    </submittedName>
</protein>
<accession>A0A7Z7IYW1</accession>
<sequence>MQTAMRDQARQIARQTFLPVPDPVEAPRRMRVYSAPRLGQPSGITDCLAWSGAEAEA</sequence>
<evidence type="ECO:0000313" key="1">
    <source>
        <dbReference type="EMBL" id="SOO24128.1"/>
    </source>
</evidence>
<evidence type="ECO:0000313" key="2">
    <source>
        <dbReference type="Proteomes" id="UP000234345"/>
    </source>
</evidence>
<proteinExistence type="predicted"/>
<reference evidence="1 2" key="1">
    <citation type="submission" date="2017-10" db="EMBL/GenBank/DDBJ databases">
        <authorList>
            <person name="Regsiter A."/>
            <person name="William W."/>
        </authorList>
    </citation>
    <scope>NUCLEOTIDE SEQUENCE [LARGE SCALE GENOMIC DNA]</scope>
    <source>
        <strain evidence="1 2">CFBP6991</strain>
    </source>
</reference>
<organism evidence="1 2">
    <name type="scientific">Xanthomonas campestris pv. phaseoli</name>
    <dbReference type="NCBI Taxonomy" id="317013"/>
    <lineage>
        <taxon>Bacteria</taxon>
        <taxon>Pseudomonadati</taxon>
        <taxon>Pseudomonadota</taxon>
        <taxon>Gammaproteobacteria</taxon>
        <taxon>Lysobacterales</taxon>
        <taxon>Lysobacteraceae</taxon>
        <taxon>Xanthomonas</taxon>
    </lineage>
</organism>
<dbReference type="Proteomes" id="UP000234345">
    <property type="component" value="Unassembled WGS sequence"/>
</dbReference>
<name>A0A7Z7IYW1_XANCH</name>
<gene>
    <name evidence="1" type="ORF">XFF6991_320127</name>
</gene>
<dbReference type="EMBL" id="OCZC01000059">
    <property type="protein sequence ID" value="SOO24128.1"/>
    <property type="molecule type" value="Genomic_DNA"/>
</dbReference>
<dbReference type="AlphaFoldDB" id="A0A7Z7IYW1"/>